<evidence type="ECO:0000256" key="1">
    <source>
        <dbReference type="SAM" id="MobiDB-lite"/>
    </source>
</evidence>
<gene>
    <name evidence="2" type="ORF">PCOR1329_LOCUS14796</name>
</gene>
<dbReference type="EMBL" id="CAUYUJ010004446">
    <property type="protein sequence ID" value="CAK0809574.1"/>
    <property type="molecule type" value="Genomic_DNA"/>
</dbReference>
<organism evidence="2 3">
    <name type="scientific">Prorocentrum cordatum</name>
    <dbReference type="NCBI Taxonomy" id="2364126"/>
    <lineage>
        <taxon>Eukaryota</taxon>
        <taxon>Sar</taxon>
        <taxon>Alveolata</taxon>
        <taxon>Dinophyceae</taxon>
        <taxon>Prorocentrales</taxon>
        <taxon>Prorocentraceae</taxon>
        <taxon>Prorocentrum</taxon>
    </lineage>
</organism>
<sequence length="486" mass="49778">MAVRPAHGWPAAACSTPAGQSHCWASSDPGWGAPDGETGVPSRPAVQCGRRRSRSSHNNTNSTFMQNFGCWHPAHSLDRVKYSVHFSACAAESLASESALVASESPPPACSVLAAAAGAPRVFPLASTSTLAYGFTTWPSCSMNEPGPGGVGGRGRDAALDDALPTGHEACDLFLPLFVFGCWYLMLFLPRDWLLSFSSFISQSAFLEITLDTGCGAGGGGARAAPLTWRQGRARDSTELAIHLQGQERVALHKDRRRPFQVQNASQPAGAAEEGGSLCGDLPGLRARRPRARRRRVLREASRPRDHDGSQGGEEWDNGIFRGSSGSPLGGRAAGKKAALVDLAMERLRHFAPPPQSPDAVHRGPEASQAAAAAPPGPLDHAAPGGSPPSLPSPPGPPAAATLAAGASAAAAPEGGSSSEGGSGSWCSLGGGAQVVGTLTFTDVLHPAVSRTVTGTSAAFRVVGSMQDEAAPVDSSSSSSSSSSGS</sequence>
<protein>
    <submittedName>
        <fullName evidence="2">Uncharacterized protein</fullName>
    </submittedName>
</protein>
<keyword evidence="3" id="KW-1185">Reference proteome</keyword>
<evidence type="ECO:0000313" key="3">
    <source>
        <dbReference type="Proteomes" id="UP001189429"/>
    </source>
</evidence>
<dbReference type="Proteomes" id="UP001189429">
    <property type="component" value="Unassembled WGS sequence"/>
</dbReference>
<reference evidence="2" key="1">
    <citation type="submission" date="2023-10" db="EMBL/GenBank/DDBJ databases">
        <authorList>
            <person name="Chen Y."/>
            <person name="Shah S."/>
            <person name="Dougan E. K."/>
            <person name="Thang M."/>
            <person name="Chan C."/>
        </authorList>
    </citation>
    <scope>NUCLEOTIDE SEQUENCE [LARGE SCALE GENOMIC DNA]</scope>
</reference>
<feature type="region of interest" description="Disordered" evidence="1">
    <location>
        <begin position="254"/>
        <end position="333"/>
    </location>
</feature>
<name>A0ABN9QTI9_9DINO</name>
<feature type="compositionally biased region" description="Low complexity" evidence="1">
    <location>
        <begin position="366"/>
        <end position="385"/>
    </location>
</feature>
<feature type="compositionally biased region" description="Pro residues" evidence="1">
    <location>
        <begin position="386"/>
        <end position="398"/>
    </location>
</feature>
<feature type="compositionally biased region" description="Low complexity" evidence="1">
    <location>
        <begin position="399"/>
        <end position="417"/>
    </location>
</feature>
<feature type="region of interest" description="Disordered" evidence="1">
    <location>
        <begin position="351"/>
        <end position="423"/>
    </location>
</feature>
<feature type="region of interest" description="Disordered" evidence="1">
    <location>
        <begin position="25"/>
        <end position="60"/>
    </location>
</feature>
<accession>A0ABN9QTI9</accession>
<feature type="compositionally biased region" description="Basic residues" evidence="1">
    <location>
        <begin position="286"/>
        <end position="297"/>
    </location>
</feature>
<proteinExistence type="predicted"/>
<feature type="compositionally biased region" description="Basic and acidic residues" evidence="1">
    <location>
        <begin position="298"/>
        <end position="309"/>
    </location>
</feature>
<evidence type="ECO:0000313" key="2">
    <source>
        <dbReference type="EMBL" id="CAK0809574.1"/>
    </source>
</evidence>
<comment type="caution">
    <text evidence="2">The sequence shown here is derived from an EMBL/GenBank/DDBJ whole genome shotgun (WGS) entry which is preliminary data.</text>
</comment>